<feature type="transmembrane region" description="Helical" evidence="8">
    <location>
        <begin position="97"/>
        <end position="119"/>
    </location>
</feature>
<feature type="transmembrane region" description="Helical" evidence="8">
    <location>
        <begin position="42"/>
        <end position="61"/>
    </location>
</feature>
<feature type="transmembrane region" description="Helical" evidence="8">
    <location>
        <begin position="158"/>
        <end position="180"/>
    </location>
</feature>
<feature type="transmembrane region" description="Helical" evidence="8">
    <location>
        <begin position="308"/>
        <end position="327"/>
    </location>
</feature>
<protein>
    <recommendedName>
        <fullName evidence="8">Bcr/CflA family efflux transporter</fullName>
    </recommendedName>
</protein>
<sequence length="399" mass="41280">MRPSRLLLLILMLLTALGEISTQLLIPALGALERGLHAVPGSSLLALTLFVAAFGLGQLFFGPLSDRLGRRPVLLAGLSLYLLASLGMLLAENIQMLIAARVLQGFGACAALVLARAIVRDVWQAEAGPALALTVLGMFTAIVLSPLLGGLLTQYGGWRAPLVASLVVGSVALLAVLGGYRESHVQRDPQAGRLSRLAGDYRDLLRSCRALGLTIAATYGAMFVVVAGSSAVYIGLLGLTAAQYGMTFAAIVSGLLGGALFTLRNVQRLGPRRVVAIGVALVLTGAFLTLAIYLLFGLSLLGLSLPQMLVTLGGGMVLPAAVAGAVIPNPQRAGLAAGLMGFAQMAGATLGGLLLTWLQDGSAWPMVALHALFAALAFAGFHLLRARPIPIPEARRVSS</sequence>
<dbReference type="InterPro" id="IPR004812">
    <property type="entry name" value="Efflux_drug-R_Bcr/CmlA"/>
</dbReference>
<dbReference type="PROSITE" id="PS50850">
    <property type="entry name" value="MFS"/>
    <property type="match status" value="1"/>
</dbReference>
<evidence type="ECO:0000256" key="4">
    <source>
        <dbReference type="ARBA" id="ARBA00022475"/>
    </source>
</evidence>
<dbReference type="InterPro" id="IPR036259">
    <property type="entry name" value="MFS_trans_sf"/>
</dbReference>
<evidence type="ECO:0000256" key="5">
    <source>
        <dbReference type="ARBA" id="ARBA00022692"/>
    </source>
</evidence>
<proteinExistence type="inferred from homology"/>
<evidence type="ECO:0000256" key="1">
    <source>
        <dbReference type="ARBA" id="ARBA00004651"/>
    </source>
</evidence>
<comment type="similarity">
    <text evidence="2 8">Belongs to the major facilitator superfamily. Bcr/CmlA family.</text>
</comment>
<keyword evidence="7 8" id="KW-0472">Membrane</keyword>
<dbReference type="NCBIfam" id="TIGR00710">
    <property type="entry name" value="efflux_Bcr_CflA"/>
    <property type="match status" value="1"/>
</dbReference>
<comment type="caution">
    <text evidence="8">Lacks conserved residue(s) required for the propagation of feature annotation.</text>
</comment>
<evidence type="ECO:0000256" key="7">
    <source>
        <dbReference type="ARBA" id="ARBA00023136"/>
    </source>
</evidence>
<keyword evidence="4" id="KW-1003">Cell membrane</keyword>
<keyword evidence="5 8" id="KW-0812">Transmembrane</keyword>
<name>A0ABY5A4Q5_9GAMM</name>
<accession>A0ABY5A4Q5</accession>
<evidence type="ECO:0000256" key="3">
    <source>
        <dbReference type="ARBA" id="ARBA00022448"/>
    </source>
</evidence>
<evidence type="ECO:0000256" key="6">
    <source>
        <dbReference type="ARBA" id="ARBA00022989"/>
    </source>
</evidence>
<dbReference type="SUPFAM" id="SSF103473">
    <property type="entry name" value="MFS general substrate transporter"/>
    <property type="match status" value="1"/>
</dbReference>
<feature type="transmembrane region" description="Helical" evidence="8">
    <location>
        <begin position="242"/>
        <end position="263"/>
    </location>
</feature>
<dbReference type="EMBL" id="CP099397">
    <property type="protein sequence ID" value="USR38843.1"/>
    <property type="molecule type" value="Genomic_DNA"/>
</dbReference>
<dbReference type="InterPro" id="IPR011701">
    <property type="entry name" value="MFS"/>
</dbReference>
<gene>
    <name evidence="10" type="ORF">L1F06_019535</name>
</gene>
<dbReference type="Proteomes" id="UP001054897">
    <property type="component" value="Chromosome"/>
</dbReference>
<keyword evidence="6 8" id="KW-1133">Transmembrane helix</keyword>
<dbReference type="Pfam" id="PF07690">
    <property type="entry name" value="MFS_1"/>
    <property type="match status" value="1"/>
</dbReference>
<evidence type="ECO:0000256" key="2">
    <source>
        <dbReference type="ARBA" id="ARBA00006236"/>
    </source>
</evidence>
<feature type="transmembrane region" description="Helical" evidence="8">
    <location>
        <begin position="334"/>
        <end position="357"/>
    </location>
</feature>
<reference evidence="10" key="1">
    <citation type="submission" date="2022-06" db="EMBL/GenBank/DDBJ databases">
        <title>Complete genome of Pseudomonas hydrolytica DSWY01T.</title>
        <authorList>
            <person name="Jung J."/>
            <person name="Jeon C.O."/>
        </authorList>
    </citation>
    <scope>NUCLEOTIDE SEQUENCE</scope>
    <source>
        <strain evidence="10">DSWY01</strain>
    </source>
</reference>
<feature type="transmembrane region" description="Helical" evidence="8">
    <location>
        <begin position="131"/>
        <end position="152"/>
    </location>
</feature>
<dbReference type="PANTHER" id="PTHR23502">
    <property type="entry name" value="MAJOR FACILITATOR SUPERFAMILY"/>
    <property type="match status" value="1"/>
</dbReference>
<dbReference type="GeneID" id="300083208"/>
<comment type="subcellular location">
    <subcellularLocation>
        <location evidence="8">Cell inner membrane</location>
        <topology evidence="8">Multi-pass membrane protein</topology>
    </subcellularLocation>
    <subcellularLocation>
        <location evidence="1">Cell membrane</location>
        <topology evidence="1">Multi-pass membrane protein</topology>
    </subcellularLocation>
</comment>
<dbReference type="RefSeq" id="WP_129481770.1">
    <property type="nucleotide sequence ID" value="NZ_CP099397.1"/>
</dbReference>
<evidence type="ECO:0000259" key="9">
    <source>
        <dbReference type="PROSITE" id="PS50850"/>
    </source>
</evidence>
<feature type="transmembrane region" description="Helical" evidence="8">
    <location>
        <begin position="275"/>
        <end position="296"/>
    </location>
</feature>
<dbReference type="Gene3D" id="1.20.1720.10">
    <property type="entry name" value="Multidrug resistance protein D"/>
    <property type="match status" value="1"/>
</dbReference>
<feature type="transmembrane region" description="Helical" evidence="8">
    <location>
        <begin position="363"/>
        <end position="384"/>
    </location>
</feature>
<feature type="transmembrane region" description="Helical" evidence="8">
    <location>
        <begin position="210"/>
        <end position="236"/>
    </location>
</feature>
<dbReference type="InterPro" id="IPR020846">
    <property type="entry name" value="MFS_dom"/>
</dbReference>
<dbReference type="PANTHER" id="PTHR23502:SF132">
    <property type="entry name" value="POLYAMINE TRANSPORTER 2-RELATED"/>
    <property type="match status" value="1"/>
</dbReference>
<keyword evidence="3 8" id="KW-0813">Transport</keyword>
<evidence type="ECO:0000256" key="8">
    <source>
        <dbReference type="RuleBase" id="RU365088"/>
    </source>
</evidence>
<keyword evidence="8" id="KW-0997">Cell inner membrane</keyword>
<feature type="domain" description="Major facilitator superfamily (MFS) profile" evidence="9">
    <location>
        <begin position="7"/>
        <end position="389"/>
    </location>
</feature>
<keyword evidence="11" id="KW-1185">Reference proteome</keyword>
<evidence type="ECO:0000313" key="10">
    <source>
        <dbReference type="EMBL" id="USR38843.1"/>
    </source>
</evidence>
<organism evidence="10 11">
    <name type="scientific">Ectopseudomonas hydrolytica</name>
    <dbReference type="NCBI Taxonomy" id="2493633"/>
    <lineage>
        <taxon>Bacteria</taxon>
        <taxon>Pseudomonadati</taxon>
        <taxon>Pseudomonadota</taxon>
        <taxon>Gammaproteobacteria</taxon>
        <taxon>Pseudomonadales</taxon>
        <taxon>Pseudomonadaceae</taxon>
        <taxon>Ectopseudomonas</taxon>
    </lineage>
</organism>
<feature type="transmembrane region" description="Helical" evidence="8">
    <location>
        <begin position="73"/>
        <end position="91"/>
    </location>
</feature>
<evidence type="ECO:0000313" key="11">
    <source>
        <dbReference type="Proteomes" id="UP001054897"/>
    </source>
</evidence>